<evidence type="ECO:0000259" key="4">
    <source>
        <dbReference type="Pfam" id="PF13193"/>
    </source>
</evidence>
<dbReference type="Pfam" id="PF13193">
    <property type="entry name" value="AMP-binding_C"/>
    <property type="match status" value="1"/>
</dbReference>
<comment type="caution">
    <text evidence="5">The sequence shown here is derived from an EMBL/GenBank/DDBJ whole genome shotgun (WGS) entry which is preliminary data.</text>
</comment>
<name>A0ABP8P2R9_9NOCA</name>
<dbReference type="EMBL" id="BAABFB010000036">
    <property type="protein sequence ID" value="GAA4478881.1"/>
    <property type="molecule type" value="Genomic_DNA"/>
</dbReference>
<feature type="domain" description="AMP-binding enzyme C-terminal" evidence="4">
    <location>
        <begin position="406"/>
        <end position="481"/>
    </location>
</feature>
<dbReference type="RefSeq" id="WP_345344894.1">
    <property type="nucleotide sequence ID" value="NZ_BAABFB010000036.1"/>
</dbReference>
<dbReference type="Pfam" id="PF00501">
    <property type="entry name" value="AMP-binding"/>
    <property type="match status" value="1"/>
</dbReference>
<dbReference type="InterPro" id="IPR000873">
    <property type="entry name" value="AMP-dep_synth/lig_dom"/>
</dbReference>
<sequence length="497" mass="53012">MGIETVLDMASSVHPDRIVVGRRDAGLTCRQLGDLAARGAAVLRDRGARHAVFVGVNGPALPVLTFAAARAGIPIAPLNYRLSEGQLGALVAQLDRAIVVADEAYAAKLTGAADTVLTTDEFLRLARETDPAESVPVSDDATAIVLFTSGTTSAPKGVLLRHRNLLSYLFNTVEFASASGNQAALVSTPPYHIAGMGAVLSNLYSGRRMVYLPDFSPHGWLELVREEGVTSAMVVPTMLARVVEHLDGAPARTPTLASLAYGGARMPQPVLERALAAFPTTGFVNAYGLTETSSTIAVLGPDDHREALADPALRGRLSSVGRIVPGMETQIRADDDTTVLSDGVTGMLWVRGPQVSGEYMGKGTVLDGGGWFPTRDRARIEDGYLYIGGRADDTIIRGGENIAPAEIEDVLVHHDGIREVAVIGLPDDEWGERICAVVVPEPSEQPEPEQIRAWCRARLRGSRTPDDVIFVDDLPRTPTGKLVRRDLVSQVEAVQPA</sequence>
<organism evidence="5 6">
    <name type="scientific">Rhodococcus olei</name>
    <dbReference type="NCBI Taxonomy" id="2161675"/>
    <lineage>
        <taxon>Bacteria</taxon>
        <taxon>Bacillati</taxon>
        <taxon>Actinomycetota</taxon>
        <taxon>Actinomycetes</taxon>
        <taxon>Mycobacteriales</taxon>
        <taxon>Nocardiaceae</taxon>
        <taxon>Rhodococcus</taxon>
    </lineage>
</organism>
<dbReference type="PROSITE" id="PS00455">
    <property type="entry name" value="AMP_BINDING"/>
    <property type="match status" value="1"/>
</dbReference>
<dbReference type="InterPro" id="IPR020845">
    <property type="entry name" value="AMP-binding_CS"/>
</dbReference>
<dbReference type="InterPro" id="IPR045851">
    <property type="entry name" value="AMP-bd_C_sf"/>
</dbReference>
<dbReference type="PANTHER" id="PTHR43201:SF5">
    <property type="entry name" value="MEDIUM-CHAIN ACYL-COA LIGASE ACSF2, MITOCHONDRIAL"/>
    <property type="match status" value="1"/>
</dbReference>
<dbReference type="PANTHER" id="PTHR43201">
    <property type="entry name" value="ACYL-COA SYNTHETASE"/>
    <property type="match status" value="1"/>
</dbReference>
<protein>
    <submittedName>
        <fullName evidence="5">Fatty acid--CoA ligase family protein</fullName>
    </submittedName>
</protein>
<keyword evidence="2 5" id="KW-0436">Ligase</keyword>
<evidence type="ECO:0000313" key="5">
    <source>
        <dbReference type="EMBL" id="GAA4478881.1"/>
    </source>
</evidence>
<evidence type="ECO:0000259" key="3">
    <source>
        <dbReference type="Pfam" id="PF00501"/>
    </source>
</evidence>
<dbReference type="SUPFAM" id="SSF56801">
    <property type="entry name" value="Acetyl-CoA synthetase-like"/>
    <property type="match status" value="1"/>
</dbReference>
<accession>A0ABP8P2R9</accession>
<dbReference type="Gene3D" id="3.30.300.30">
    <property type="match status" value="1"/>
</dbReference>
<dbReference type="GO" id="GO:0016874">
    <property type="term" value="F:ligase activity"/>
    <property type="evidence" value="ECO:0007669"/>
    <property type="project" value="UniProtKB-KW"/>
</dbReference>
<dbReference type="InterPro" id="IPR025110">
    <property type="entry name" value="AMP-bd_C"/>
</dbReference>
<reference evidence="6" key="1">
    <citation type="journal article" date="2019" name="Int. J. Syst. Evol. Microbiol.">
        <title>The Global Catalogue of Microorganisms (GCM) 10K type strain sequencing project: providing services to taxonomists for standard genome sequencing and annotation.</title>
        <authorList>
            <consortium name="The Broad Institute Genomics Platform"/>
            <consortium name="The Broad Institute Genome Sequencing Center for Infectious Disease"/>
            <person name="Wu L."/>
            <person name="Ma J."/>
        </authorList>
    </citation>
    <scope>NUCLEOTIDE SEQUENCE [LARGE SCALE GENOMIC DNA]</scope>
    <source>
        <strain evidence="6">JCM 32206</strain>
    </source>
</reference>
<dbReference type="CDD" id="cd04433">
    <property type="entry name" value="AFD_class_I"/>
    <property type="match status" value="1"/>
</dbReference>
<evidence type="ECO:0000256" key="1">
    <source>
        <dbReference type="ARBA" id="ARBA00006432"/>
    </source>
</evidence>
<feature type="domain" description="AMP-dependent synthetase/ligase" evidence="3">
    <location>
        <begin position="11"/>
        <end position="359"/>
    </location>
</feature>
<dbReference type="InterPro" id="IPR042099">
    <property type="entry name" value="ANL_N_sf"/>
</dbReference>
<gene>
    <name evidence="5" type="ORF">GCM10023094_23190</name>
</gene>
<dbReference type="Gene3D" id="3.40.50.12780">
    <property type="entry name" value="N-terminal domain of ligase-like"/>
    <property type="match status" value="1"/>
</dbReference>
<comment type="similarity">
    <text evidence="1">Belongs to the ATP-dependent AMP-binding enzyme family.</text>
</comment>
<proteinExistence type="inferred from homology"/>
<keyword evidence="6" id="KW-1185">Reference proteome</keyword>
<evidence type="ECO:0000313" key="6">
    <source>
        <dbReference type="Proteomes" id="UP001501183"/>
    </source>
</evidence>
<dbReference type="Proteomes" id="UP001501183">
    <property type="component" value="Unassembled WGS sequence"/>
</dbReference>
<evidence type="ECO:0000256" key="2">
    <source>
        <dbReference type="ARBA" id="ARBA00022598"/>
    </source>
</evidence>